<evidence type="ECO:0000256" key="2">
    <source>
        <dbReference type="SAM" id="SignalP"/>
    </source>
</evidence>
<dbReference type="Proteomes" id="UP001143480">
    <property type="component" value="Unassembled WGS sequence"/>
</dbReference>
<dbReference type="RefSeq" id="WP_261963488.1">
    <property type="nucleotide sequence ID" value="NZ_BAAAXA010000003.1"/>
</dbReference>
<keyword evidence="4" id="KW-1185">Reference proteome</keyword>
<protein>
    <recommendedName>
        <fullName evidence="5">Fibronectin type-III domain-containing protein</fullName>
    </recommendedName>
</protein>
<feature type="region of interest" description="Disordered" evidence="1">
    <location>
        <begin position="57"/>
        <end position="96"/>
    </location>
</feature>
<feature type="compositionally biased region" description="Polar residues" evidence="1">
    <location>
        <begin position="82"/>
        <end position="96"/>
    </location>
</feature>
<evidence type="ECO:0000256" key="1">
    <source>
        <dbReference type="SAM" id="MobiDB-lite"/>
    </source>
</evidence>
<feature type="chain" id="PRO_5040944047" description="Fibronectin type-III domain-containing protein" evidence="2">
    <location>
        <begin position="23"/>
        <end position="210"/>
    </location>
</feature>
<accession>A0A9W6KKK1</accession>
<proteinExistence type="predicted"/>
<evidence type="ECO:0000313" key="3">
    <source>
        <dbReference type="EMBL" id="GLL01194.1"/>
    </source>
</evidence>
<gene>
    <name evidence="3" type="ORF">GCM10017581_029350</name>
</gene>
<reference evidence="3" key="2">
    <citation type="submission" date="2023-01" db="EMBL/GenBank/DDBJ databases">
        <authorList>
            <person name="Sun Q."/>
            <person name="Evtushenko L."/>
        </authorList>
    </citation>
    <scope>NUCLEOTIDE SEQUENCE</scope>
    <source>
        <strain evidence="3">VKM Ac-1321</strain>
    </source>
</reference>
<dbReference type="EMBL" id="BSFP01000014">
    <property type="protein sequence ID" value="GLL01194.1"/>
    <property type="molecule type" value="Genomic_DNA"/>
</dbReference>
<evidence type="ECO:0008006" key="5">
    <source>
        <dbReference type="Google" id="ProtNLM"/>
    </source>
</evidence>
<evidence type="ECO:0000313" key="4">
    <source>
        <dbReference type="Proteomes" id="UP001143480"/>
    </source>
</evidence>
<name>A0A9W6KKK1_9ACTN</name>
<sequence length="210" mass="21756">MKRRIGAGLVLLSALVTGVAGCSMLPGLSGATPGGTGGDTKRDGKVVNLSEKTVYSRGDAVDPNASNTTGAPVRGPIASLSPFPSRTPTRATPSFSPTDCMGVYRQGVVNGADVAPGTTSAVVSWWNIGDPSLVEYRLATVPQRLYQGPQPAWVWQTVARGAGCSRVSATVTGLTSGDPYVFVVHAVLKKYETLPPIIPEVARSSATVML</sequence>
<dbReference type="AlphaFoldDB" id="A0A9W6KKK1"/>
<dbReference type="PROSITE" id="PS51257">
    <property type="entry name" value="PROKAR_LIPOPROTEIN"/>
    <property type="match status" value="1"/>
</dbReference>
<reference evidence="3" key="1">
    <citation type="journal article" date="2014" name="Int. J. Syst. Evol. Microbiol.">
        <title>Complete genome sequence of Corynebacterium casei LMG S-19264T (=DSM 44701T), isolated from a smear-ripened cheese.</title>
        <authorList>
            <consortium name="US DOE Joint Genome Institute (JGI-PGF)"/>
            <person name="Walter F."/>
            <person name="Albersmeier A."/>
            <person name="Kalinowski J."/>
            <person name="Ruckert C."/>
        </authorList>
    </citation>
    <scope>NUCLEOTIDE SEQUENCE</scope>
    <source>
        <strain evidence="3">VKM Ac-1321</strain>
    </source>
</reference>
<organism evidence="3 4">
    <name type="scientific">Dactylosporangium matsuzakiense</name>
    <dbReference type="NCBI Taxonomy" id="53360"/>
    <lineage>
        <taxon>Bacteria</taxon>
        <taxon>Bacillati</taxon>
        <taxon>Actinomycetota</taxon>
        <taxon>Actinomycetes</taxon>
        <taxon>Micromonosporales</taxon>
        <taxon>Micromonosporaceae</taxon>
        <taxon>Dactylosporangium</taxon>
    </lineage>
</organism>
<dbReference type="InterPro" id="IPR036116">
    <property type="entry name" value="FN3_sf"/>
</dbReference>
<keyword evidence="2" id="KW-0732">Signal</keyword>
<dbReference type="SUPFAM" id="SSF49265">
    <property type="entry name" value="Fibronectin type III"/>
    <property type="match status" value="1"/>
</dbReference>
<comment type="caution">
    <text evidence="3">The sequence shown here is derived from an EMBL/GenBank/DDBJ whole genome shotgun (WGS) entry which is preliminary data.</text>
</comment>
<feature type="signal peptide" evidence="2">
    <location>
        <begin position="1"/>
        <end position="22"/>
    </location>
</feature>